<protein>
    <submittedName>
        <fullName evidence="2">Uncharacterized protein</fullName>
    </submittedName>
</protein>
<keyword evidence="3" id="KW-1185">Reference proteome</keyword>
<keyword evidence="1" id="KW-0812">Transmembrane</keyword>
<accession>A0A1S5VFY3</accession>
<feature type="transmembrane region" description="Helical" evidence="1">
    <location>
        <begin position="186"/>
        <end position="204"/>
    </location>
</feature>
<evidence type="ECO:0000256" key="1">
    <source>
        <dbReference type="SAM" id="Phobius"/>
    </source>
</evidence>
<sequence length="273" mass="31205">MSCNKVESTIATFPQSADLVISTDVPTLNMNLRSHSSLKNITLSQKRRSSGSLVVETQREPDTFDEDIDLLLCYESMPDESDLIVDDSEQLLNDSNIGIDDQNIKIPRMSTTPQYNDIKINSRRPVDTYEHESTDYSGPNEEQSRIFKPKIPSWSNVVKPLPSLSETFMPLLKILISANITSVHQLIRFSVFSIFVLICALYLFPKQLVMIMLVMLMLALLLIQYTMLVFKRQNNNKHMMPSSNKPIDPKKIANLRNRLMKRSANINRKPSKI</sequence>
<dbReference type="Proteomes" id="UP000204438">
    <property type="component" value="Segment"/>
</dbReference>
<reference evidence="3" key="1">
    <citation type="submission" date="2016-04" db="EMBL/GenBank/DDBJ databases">
        <title>The complete genome of Kallithea virus.</title>
        <authorList>
            <consortium name="DrosEU Consortium"/>
            <person name="Obbard D.J."/>
            <person name="Serga S."/>
            <person name="Kozeretska I."/>
            <person name="Waldron F.M."/>
            <person name="Webster C.L."/>
            <person name="Staubach F."/>
        </authorList>
    </citation>
    <scope>NUCLEOTIDE SEQUENCE [LARGE SCALE GENOMIC DNA]</scope>
</reference>
<keyword evidence="1" id="KW-1133">Transmembrane helix</keyword>
<dbReference type="GeneID" id="31079584"/>
<proteinExistence type="predicted"/>
<feature type="transmembrane region" description="Helical" evidence="1">
    <location>
        <begin position="210"/>
        <end position="230"/>
    </location>
</feature>
<organism evidence="2 3">
    <name type="scientific">Kallithea virus</name>
    <dbReference type="NCBI Taxonomy" id="1654582"/>
    <lineage>
        <taxon>Viruses</taxon>
        <taxon>Viruses incertae sedis</taxon>
        <taxon>Naldaviricetes</taxon>
        <taxon>Lefavirales</taxon>
        <taxon>Nudiviridae</taxon>
        <taxon>Alphanudivirus</taxon>
        <taxon>Alphanudivirus dromelanogasteris</taxon>
    </lineage>
</organism>
<evidence type="ECO:0000313" key="2">
    <source>
        <dbReference type="EMBL" id="AQN78550.1"/>
    </source>
</evidence>
<dbReference type="RefSeq" id="YP_009345977.1">
    <property type="nucleotide sequence ID" value="NC_033829.1"/>
</dbReference>
<dbReference type="EMBL" id="KX130344">
    <property type="protein sequence ID" value="AQN78550.1"/>
    <property type="molecule type" value="Genomic_DNA"/>
</dbReference>
<dbReference type="KEGG" id="vg:31079584"/>
<name>A0A1S5VFY3_9VIRU</name>
<keyword evidence="1" id="KW-0472">Membrane</keyword>
<evidence type="ECO:0000313" key="3">
    <source>
        <dbReference type="Proteomes" id="UP000204438"/>
    </source>
</evidence>